<dbReference type="InterPro" id="IPR011053">
    <property type="entry name" value="Single_hybrid_motif"/>
</dbReference>
<dbReference type="GO" id="GO:0016407">
    <property type="term" value="F:acetyltransferase activity"/>
    <property type="evidence" value="ECO:0007669"/>
    <property type="project" value="TreeGrafter"/>
</dbReference>
<keyword evidence="4 7" id="KW-0808">Transferase</keyword>
<evidence type="ECO:0000259" key="9">
    <source>
        <dbReference type="PROSITE" id="PS50968"/>
    </source>
</evidence>
<evidence type="ECO:0000256" key="4">
    <source>
        <dbReference type="ARBA" id="ARBA00022679"/>
    </source>
</evidence>
<proteinExistence type="inferred from homology"/>
<evidence type="ECO:0000313" key="11">
    <source>
        <dbReference type="Proteomes" id="UP000034444"/>
    </source>
</evidence>
<name>A0A7U4M1G6_9BACT</name>
<dbReference type="GO" id="GO:0005737">
    <property type="term" value="C:cytoplasm"/>
    <property type="evidence" value="ECO:0007669"/>
    <property type="project" value="TreeGrafter"/>
</dbReference>
<dbReference type="PANTHER" id="PTHR43178">
    <property type="entry name" value="DIHYDROLIPOAMIDE ACETYLTRANSFERASE COMPONENT OF PYRUVATE DEHYDROGENASE COMPLEX"/>
    <property type="match status" value="1"/>
</dbReference>
<dbReference type="PANTHER" id="PTHR43178:SF5">
    <property type="entry name" value="LIPOAMIDE ACYLTRANSFERASE COMPONENT OF BRANCHED-CHAIN ALPHA-KETO ACID DEHYDROGENASE COMPLEX, MITOCHONDRIAL"/>
    <property type="match status" value="1"/>
</dbReference>
<sequence length="410" mass="44217">MSIFKMPSLGADMESGTLMEWKVKEGEKVKKGQVIAEVESNKGVIEVEVFEDGVVDRLLVEPGTTCDVGTPIAVIVGENETAEALEKELGTQSGKEAAPKVSAETETTEKASEAKKPSKKESLKEAKTTVTKEKPKKSTDHEIKISPAARKKAEELGVDLEALAAKTEGKIGTDEVEAAAKTAKQKRGGSDSMRKAIAAAMSRSNAEIPHYYLSTSINMTPALEWLAEQNEKRSIKERILPAALTIRAVVKALQAVPELNGFWQDDALQMSEAINPGVAIARRTGGLVTPALLNAQEMDLDGTMKAFHDLITRTRSGKLRSSEITQQTIVITNLGDIGVEEVLGVIYPPQVALVGLGRIVDAPWVEGDALAVRKVMRATLAGDHRATDGRTGALFLNKLDEFLQKPEELL</sequence>
<dbReference type="Gene3D" id="4.10.320.10">
    <property type="entry name" value="E3-binding domain"/>
    <property type="match status" value="1"/>
</dbReference>
<evidence type="ECO:0000256" key="8">
    <source>
        <dbReference type="SAM" id="MobiDB-lite"/>
    </source>
</evidence>
<dbReference type="InterPro" id="IPR036625">
    <property type="entry name" value="E3-bd_dom_sf"/>
</dbReference>
<dbReference type="InterPro" id="IPR023213">
    <property type="entry name" value="CAT-like_dom_sf"/>
</dbReference>
<evidence type="ECO:0000256" key="1">
    <source>
        <dbReference type="ARBA" id="ARBA00001938"/>
    </source>
</evidence>
<gene>
    <name evidence="10" type="ORF">YH65_06795</name>
</gene>
<keyword evidence="10" id="KW-0670">Pyruvate</keyword>
<evidence type="ECO:0000256" key="2">
    <source>
        <dbReference type="ARBA" id="ARBA00007317"/>
    </source>
</evidence>
<organism evidence="10 11">
    <name type="scientific">Sulfurovum lithotrophicum</name>
    <dbReference type="NCBI Taxonomy" id="206403"/>
    <lineage>
        <taxon>Bacteria</taxon>
        <taxon>Pseudomonadati</taxon>
        <taxon>Campylobacterota</taxon>
        <taxon>Epsilonproteobacteria</taxon>
        <taxon>Campylobacterales</taxon>
        <taxon>Sulfurovaceae</taxon>
        <taxon>Sulfurovum</taxon>
    </lineage>
</organism>
<feature type="region of interest" description="Disordered" evidence="8">
    <location>
        <begin position="87"/>
        <end position="151"/>
    </location>
</feature>
<dbReference type="CDD" id="cd06849">
    <property type="entry name" value="lipoyl_domain"/>
    <property type="match status" value="1"/>
</dbReference>
<dbReference type="InterPro" id="IPR003016">
    <property type="entry name" value="2-oxoA_DH_lipoyl-BS"/>
</dbReference>
<feature type="domain" description="Lipoyl-binding" evidence="9">
    <location>
        <begin position="1"/>
        <end position="76"/>
    </location>
</feature>
<feature type="compositionally biased region" description="Basic and acidic residues" evidence="8">
    <location>
        <begin position="107"/>
        <end position="144"/>
    </location>
</feature>
<comment type="cofactor">
    <cofactor evidence="1 7">
        <name>(R)-lipoate</name>
        <dbReference type="ChEBI" id="CHEBI:83088"/>
    </cofactor>
</comment>
<keyword evidence="5 7" id="KW-0450">Lipoyl</keyword>
<evidence type="ECO:0000313" key="10">
    <source>
        <dbReference type="EMBL" id="AKF25133.1"/>
    </source>
</evidence>
<dbReference type="InterPro" id="IPR001078">
    <property type="entry name" value="2-oxoacid_DH_actylTfrase"/>
</dbReference>
<dbReference type="InterPro" id="IPR050743">
    <property type="entry name" value="2-oxoacid_DH_E2_comp"/>
</dbReference>
<reference evidence="10 11" key="1">
    <citation type="submission" date="2015-04" db="EMBL/GenBank/DDBJ databases">
        <title>Complete genome sequence of Sulfurovum lithotrophicum ATCC BAA-797T.</title>
        <authorList>
            <person name="Ahn J."/>
            <person name="Park G."/>
            <person name="Jeon W."/>
            <person name="Jang Y."/>
            <person name="Jang M."/>
            <person name="Lee H."/>
            <person name="Lee H."/>
        </authorList>
    </citation>
    <scope>NUCLEOTIDE SEQUENCE [LARGE SCALE GENOMIC DNA]</scope>
    <source>
        <strain evidence="11">ATCC BAA-797 / 42BKT</strain>
    </source>
</reference>
<dbReference type="KEGG" id="slh:YH65_06795"/>
<evidence type="ECO:0000256" key="5">
    <source>
        <dbReference type="ARBA" id="ARBA00022823"/>
    </source>
</evidence>
<keyword evidence="6 7" id="KW-0012">Acyltransferase</keyword>
<comment type="similarity">
    <text evidence="2 7">Belongs to the 2-oxoacid dehydrogenase family.</text>
</comment>
<evidence type="ECO:0000256" key="6">
    <source>
        <dbReference type="ARBA" id="ARBA00023315"/>
    </source>
</evidence>
<accession>A0A7U4M1G6</accession>
<dbReference type="AlphaFoldDB" id="A0A7U4M1G6"/>
<evidence type="ECO:0000256" key="7">
    <source>
        <dbReference type="RuleBase" id="RU003423"/>
    </source>
</evidence>
<dbReference type="EC" id="2.3.1.-" evidence="7"/>
<dbReference type="Pfam" id="PF00364">
    <property type="entry name" value="Biotin_lipoyl"/>
    <property type="match status" value="1"/>
</dbReference>
<dbReference type="SUPFAM" id="SSF51230">
    <property type="entry name" value="Single hybrid motif"/>
    <property type="match status" value="1"/>
</dbReference>
<evidence type="ECO:0000256" key="3">
    <source>
        <dbReference type="ARBA" id="ARBA00011484"/>
    </source>
</evidence>
<dbReference type="GO" id="GO:0031405">
    <property type="term" value="F:lipoic acid binding"/>
    <property type="evidence" value="ECO:0007669"/>
    <property type="project" value="TreeGrafter"/>
</dbReference>
<reference evidence="11" key="2">
    <citation type="journal article" date="2017" name="Stand. Genomic Sci.">
        <title>Complete genome sequence of the sulfur-oxidizing chemolithoautotrophic Sulfurovum lithotrophicum 42BKTT.</title>
        <authorList>
            <person name="Jeon W."/>
            <person name="Priscilla L."/>
            <person name="Park G."/>
            <person name="Lee H."/>
            <person name="Lee N."/>
            <person name="Lee D."/>
            <person name="Kwon H."/>
            <person name="Ahn I."/>
            <person name="Lee C."/>
            <person name="Lee H."/>
            <person name="Ahn J."/>
        </authorList>
    </citation>
    <scope>NUCLEOTIDE SEQUENCE [LARGE SCALE GENOMIC DNA]</scope>
    <source>
        <strain evidence="11">ATCC BAA-797 / 42BKT</strain>
    </source>
</reference>
<comment type="subunit">
    <text evidence="3">Forms a 24-polypeptide structural core with octahedral symmetry.</text>
</comment>
<dbReference type="SUPFAM" id="SSF52777">
    <property type="entry name" value="CoA-dependent acyltransferases"/>
    <property type="match status" value="1"/>
</dbReference>
<dbReference type="OrthoDB" id="9805770at2"/>
<dbReference type="Pfam" id="PF00198">
    <property type="entry name" value="2-oxoacid_dh"/>
    <property type="match status" value="1"/>
</dbReference>
<dbReference type="PROSITE" id="PS00189">
    <property type="entry name" value="LIPOYL"/>
    <property type="match status" value="1"/>
</dbReference>
<dbReference type="EMBL" id="CP011308">
    <property type="protein sequence ID" value="AKF25133.1"/>
    <property type="molecule type" value="Genomic_DNA"/>
</dbReference>
<dbReference type="Proteomes" id="UP000034444">
    <property type="component" value="Chromosome"/>
</dbReference>
<dbReference type="Gene3D" id="2.40.50.100">
    <property type="match status" value="1"/>
</dbReference>
<keyword evidence="11" id="KW-1185">Reference proteome</keyword>
<protein>
    <recommendedName>
        <fullName evidence="7">Dihydrolipoamide acetyltransferase component of pyruvate dehydrogenase complex</fullName>
        <ecNumber evidence="7">2.3.1.-</ecNumber>
    </recommendedName>
</protein>
<dbReference type="Gene3D" id="3.30.559.10">
    <property type="entry name" value="Chloramphenicol acetyltransferase-like domain"/>
    <property type="match status" value="1"/>
</dbReference>
<dbReference type="RefSeq" id="WP_046551214.1">
    <property type="nucleotide sequence ID" value="NZ_CP011308.1"/>
</dbReference>
<dbReference type="PROSITE" id="PS50968">
    <property type="entry name" value="BIOTINYL_LIPOYL"/>
    <property type="match status" value="1"/>
</dbReference>
<dbReference type="InterPro" id="IPR000089">
    <property type="entry name" value="Biotin_lipoyl"/>
</dbReference>